<feature type="region of interest" description="Disordered" evidence="1">
    <location>
        <begin position="293"/>
        <end position="333"/>
    </location>
</feature>
<dbReference type="eggNOG" id="ENOG502S4GI">
    <property type="taxonomic scope" value="Eukaryota"/>
</dbReference>
<organism evidence="2 3">
    <name type="scientific">Babesia bovis</name>
    <dbReference type="NCBI Taxonomy" id="5865"/>
    <lineage>
        <taxon>Eukaryota</taxon>
        <taxon>Sar</taxon>
        <taxon>Alveolata</taxon>
        <taxon>Apicomplexa</taxon>
        <taxon>Aconoidasida</taxon>
        <taxon>Piroplasmida</taxon>
        <taxon>Babesiidae</taxon>
        <taxon>Babesia</taxon>
    </lineage>
</organism>
<evidence type="ECO:0000313" key="2">
    <source>
        <dbReference type="EMBL" id="EDO07744.1"/>
    </source>
</evidence>
<proteinExistence type="predicted"/>
<dbReference type="GeneID" id="5479557"/>
<dbReference type="RefSeq" id="XP_001611312.1">
    <property type="nucleotide sequence ID" value="XM_001611262.1"/>
</dbReference>
<evidence type="ECO:0000313" key="3">
    <source>
        <dbReference type="Proteomes" id="UP000002173"/>
    </source>
</evidence>
<dbReference type="OMA" id="IYVKNNW"/>
<dbReference type="Gene3D" id="3.40.50.150">
    <property type="entry name" value="Vaccinia Virus protein VP39"/>
    <property type="match status" value="1"/>
</dbReference>
<sequence length="612" mass="69517">MDRTVHSNGCCSKRVMIHQAEIPNIEVADVSTPRRMVNAAKRRHVVPRQHTAHAHTVETAYNLGTMQQMNLKRIIPSNMHTLTRMMDTQHHEDPNNRRDVNEGPLMPPYTELLSEYRQLAQSLFRRVYYDLSRGIGVPDEGINYMYKSPMNNISTSTYGMYGEIKPTCLTQICAELTRFGLDNLSVVVDLGSGRGAPNFLFAHQVPVFASIGIELCPVSYRSSIINLIEYLKVDVAKLVSEMTGFCTYEEIKAYVLPKAQYVIKEEDKLDPTMVTPTAKLDSVKLELLSGRSNTSKRCTNSDSVNTHYQNYSNHGDETSATPQGSHSSTSSDDDSLYYRVLNEFTKMHSTLAVGFCNEDIAAFDHFEGASHIYSFDAAMEKALVNNIVRQFKNTKGAWLLASFVGNLIEDYDLTGCFLASRIPCQMYKSGERRCCYIYVKNNWEMIKQSHDWMIAEKFGLCHRPEATNVKTQDVVNRIPKNRCTCNGAKKVSLKDSGHVIPTGVDNSTCYAVLSQFYEPVSIMELIKLAKMPLEKQIGWYLAKRHRPDFVLTRSRTTNIIDQKRRALCQQRNKLVELIATATDIKSTSNYVKALQRHIQQNYEPAFTFPFTM</sequence>
<dbReference type="InParanoid" id="A7AMG0"/>
<evidence type="ECO:0000256" key="1">
    <source>
        <dbReference type="SAM" id="MobiDB-lite"/>
    </source>
</evidence>
<comment type="caution">
    <text evidence="2">The sequence shown here is derived from an EMBL/GenBank/DDBJ whole genome shotgun (WGS) entry which is preliminary data.</text>
</comment>
<dbReference type="KEGG" id="bbo:BBOV_III001770"/>
<feature type="compositionally biased region" description="Polar residues" evidence="1">
    <location>
        <begin position="293"/>
        <end position="324"/>
    </location>
</feature>
<reference evidence="3" key="2">
    <citation type="journal article" date="2020" name="Data Brief">
        <title>Transcriptome dataset of Babesia bovis life stages within vertebrate and invertebrate hosts.</title>
        <authorList>
            <person name="Ueti M.W."/>
            <person name="Johnson W.C."/>
            <person name="Kappmeyer L.S."/>
            <person name="Herndon D.R."/>
            <person name="Mousel M.R."/>
            <person name="Reif K.E."/>
            <person name="Taus N.S."/>
            <person name="Ifeonu O.O."/>
            <person name="Silva J.C."/>
            <person name="Suarez C.E."/>
            <person name="Brayton K.A."/>
        </authorList>
    </citation>
    <scope>NUCLEOTIDE SEQUENCE [LARGE SCALE GENOMIC DNA]</scope>
</reference>
<protein>
    <submittedName>
        <fullName evidence="2">Uncharacterized protein</fullName>
    </submittedName>
</protein>
<dbReference type="EMBL" id="AAXT01000001">
    <property type="protein sequence ID" value="EDO07744.1"/>
    <property type="molecule type" value="Genomic_DNA"/>
</dbReference>
<name>A7AMG0_BABBO</name>
<dbReference type="Proteomes" id="UP000002173">
    <property type="component" value="Unassembled WGS sequence"/>
</dbReference>
<reference evidence="3" key="3">
    <citation type="journal article" date="2021" name="Int. J. Parasitol.">
        <title>Comparative analysis of gene expression between Babesia bovis blood stages and kinetes allowed by improved genome annotation.</title>
        <authorList>
            <person name="Ueti M.W."/>
            <person name="Johnson W.C."/>
            <person name="Kappmeyer L.S."/>
            <person name="Herndon D.R."/>
            <person name="Mousel M.R."/>
            <person name="Reif K.E."/>
            <person name="Taus N.S."/>
            <person name="Ifeonu O.O."/>
            <person name="Silva J.C."/>
            <person name="Suarez C.E."/>
            <person name="Brayton K.A."/>
        </authorList>
    </citation>
    <scope>NUCLEOTIDE SEQUENCE [LARGE SCALE GENOMIC DNA]</scope>
</reference>
<accession>A7AMG0</accession>
<dbReference type="SUPFAM" id="SSF53335">
    <property type="entry name" value="S-adenosyl-L-methionine-dependent methyltransferases"/>
    <property type="match status" value="1"/>
</dbReference>
<dbReference type="VEuPathDB" id="PiroplasmaDB:BBOV_III001770"/>
<dbReference type="InterPro" id="IPR029063">
    <property type="entry name" value="SAM-dependent_MTases_sf"/>
</dbReference>
<gene>
    <name evidence="2" type="ORF">BBOV_III001770</name>
</gene>
<dbReference type="AlphaFoldDB" id="A7AMG0"/>
<keyword evidence="3" id="KW-1185">Reference proteome</keyword>
<reference evidence="2 3" key="1">
    <citation type="journal article" date="2007" name="PLoS Pathog.">
        <title>Genome sequence of Babesia bovis and comparative analysis of apicomplexan hemoprotozoa.</title>
        <authorList>
            <person name="Brayton K.A."/>
            <person name="Lau A.O.T."/>
            <person name="Herndon D.R."/>
            <person name="Hannick L."/>
            <person name="Kappmeyer L.S."/>
            <person name="Berens S.J."/>
            <person name="Bidwell S.L."/>
            <person name="Brown W.C."/>
            <person name="Crabtree J."/>
            <person name="Fadrosh D."/>
            <person name="Feldblum T."/>
            <person name="Forberger H.A."/>
            <person name="Haas B.J."/>
            <person name="Howell J.M."/>
            <person name="Khouri H."/>
            <person name="Koo H."/>
            <person name="Mann D.J."/>
            <person name="Norimine J."/>
            <person name="Paulsen I.T."/>
            <person name="Radune D."/>
            <person name="Ren Q."/>
            <person name="Smith R.K. Jr."/>
            <person name="Suarez C.E."/>
            <person name="White O."/>
            <person name="Wortman J.R."/>
            <person name="Knowles D.P. Jr."/>
            <person name="McElwain T.F."/>
            <person name="Nene V.M."/>
        </authorList>
    </citation>
    <scope>NUCLEOTIDE SEQUENCE [LARGE SCALE GENOMIC DNA]</scope>
    <source>
        <strain evidence="2">T2Bo</strain>
    </source>
</reference>